<dbReference type="EMBL" id="JAUSWN010000005">
    <property type="protein sequence ID" value="MDQ0479044.1"/>
    <property type="molecule type" value="Genomic_DNA"/>
</dbReference>
<feature type="domain" description="Solute-binding protein family 5" evidence="5">
    <location>
        <begin position="86"/>
        <end position="471"/>
    </location>
</feature>
<evidence type="ECO:0000259" key="5">
    <source>
        <dbReference type="Pfam" id="PF00496"/>
    </source>
</evidence>
<evidence type="ECO:0000313" key="7">
    <source>
        <dbReference type="Proteomes" id="UP001224418"/>
    </source>
</evidence>
<evidence type="ECO:0000256" key="1">
    <source>
        <dbReference type="ARBA" id="ARBA00004196"/>
    </source>
</evidence>
<keyword evidence="4" id="KW-0732">Signal</keyword>
<dbReference type="Gene3D" id="3.90.76.10">
    <property type="entry name" value="Dipeptide-binding Protein, Domain 1"/>
    <property type="match status" value="1"/>
</dbReference>
<evidence type="ECO:0000256" key="3">
    <source>
        <dbReference type="ARBA" id="ARBA00022448"/>
    </source>
</evidence>
<sequence length="556" mass="63189">MNKKILSLILSGLITTSFIGCTSKASSNGSNNKIVMDKEQCMNLTLNEPKSLDPAKTGDAYCTQIATEVFEGLTRLEQDENGKDIVKPAGAESWTSNDDKTVWKFKLRDFNWSDGKKVTAKDYEYSIKRNLNPKTASPIAYLLYVIKNAQKFNGGKVSEDKLGVKAIDDKTLEITLSEPCPYFLNLTYYKAMFPQRKDIVEKDPEKIGSEVNTMVYNGPFKATKWVHNNEIVLEKNDQYWDKDKVNLQKVSFKIIKETISQNLSLFNGSVDVLGVNDDNWIKKLRDSKKFGELNLNIPTTQFSILNEKSKLFSNANVRKAFSLALDREGLAKTVYAGDDPAYAWIPKSITIEDKSFREASKEEPVKDIAKEGDAKALLAKGLKELGIKEDPSKLNVNFLCGGTDQGNKELGDFFQENYKKGLGINVQPQLVEWPVFLDNIYAGRYDIATMFWTSEYNDPSNMFDIYKSDADIMPTFWKNKEYDQIVKKAKISIDSNERIKNYKKAEKMLLTDQAVIMPMVYRKGRTFTNKCVKNLMTPLFGSMELKYAYIQGRAKK</sequence>
<comment type="similarity">
    <text evidence="2">Belongs to the bacterial solute-binding protein 5 family.</text>
</comment>
<evidence type="ECO:0000256" key="4">
    <source>
        <dbReference type="ARBA" id="ARBA00022729"/>
    </source>
</evidence>
<comment type="subcellular location">
    <subcellularLocation>
        <location evidence="1">Cell envelope</location>
    </subcellularLocation>
</comment>
<dbReference type="Gene3D" id="3.40.190.10">
    <property type="entry name" value="Periplasmic binding protein-like II"/>
    <property type="match status" value="1"/>
</dbReference>
<name>A0ABU0JPN5_HATLI</name>
<proteinExistence type="inferred from homology"/>
<dbReference type="PANTHER" id="PTHR30290">
    <property type="entry name" value="PERIPLASMIC BINDING COMPONENT OF ABC TRANSPORTER"/>
    <property type="match status" value="1"/>
</dbReference>
<dbReference type="PANTHER" id="PTHR30290:SF10">
    <property type="entry name" value="PERIPLASMIC OLIGOPEPTIDE-BINDING PROTEIN-RELATED"/>
    <property type="match status" value="1"/>
</dbReference>
<comment type="caution">
    <text evidence="6">The sequence shown here is derived from an EMBL/GenBank/DDBJ whole genome shotgun (WGS) entry which is preliminary data.</text>
</comment>
<keyword evidence="7" id="KW-1185">Reference proteome</keyword>
<dbReference type="InterPro" id="IPR000914">
    <property type="entry name" value="SBP_5_dom"/>
</dbReference>
<dbReference type="PROSITE" id="PS51257">
    <property type="entry name" value="PROKAR_LIPOPROTEIN"/>
    <property type="match status" value="1"/>
</dbReference>
<organism evidence="6 7">
    <name type="scientific">Hathewaya limosa</name>
    <name type="common">Clostridium limosum</name>
    <dbReference type="NCBI Taxonomy" id="1536"/>
    <lineage>
        <taxon>Bacteria</taxon>
        <taxon>Bacillati</taxon>
        <taxon>Bacillota</taxon>
        <taxon>Clostridia</taxon>
        <taxon>Eubacteriales</taxon>
        <taxon>Clostridiaceae</taxon>
        <taxon>Hathewaya</taxon>
    </lineage>
</organism>
<evidence type="ECO:0000256" key="2">
    <source>
        <dbReference type="ARBA" id="ARBA00005695"/>
    </source>
</evidence>
<gene>
    <name evidence="6" type="ORF">QOZ93_000773</name>
</gene>
<dbReference type="SUPFAM" id="SSF53850">
    <property type="entry name" value="Periplasmic binding protein-like II"/>
    <property type="match status" value="1"/>
</dbReference>
<reference evidence="6 7" key="1">
    <citation type="submission" date="2023-07" db="EMBL/GenBank/DDBJ databases">
        <title>Genomic Encyclopedia of Type Strains, Phase IV (KMG-IV): sequencing the most valuable type-strain genomes for metagenomic binning, comparative biology and taxonomic classification.</title>
        <authorList>
            <person name="Goeker M."/>
        </authorList>
    </citation>
    <scope>NUCLEOTIDE SEQUENCE [LARGE SCALE GENOMIC DNA]</scope>
    <source>
        <strain evidence="6 7">DSM 1400</strain>
    </source>
</reference>
<dbReference type="CDD" id="cd08504">
    <property type="entry name" value="PBP2_OppA"/>
    <property type="match status" value="1"/>
</dbReference>
<protein>
    <submittedName>
        <fullName evidence="6">Oligopeptide transport system substrate-binding protein</fullName>
    </submittedName>
</protein>
<dbReference type="InterPro" id="IPR039424">
    <property type="entry name" value="SBP_5"/>
</dbReference>
<keyword evidence="3" id="KW-0813">Transport</keyword>
<dbReference type="InterPro" id="IPR030678">
    <property type="entry name" value="Peptide/Ni-bd"/>
</dbReference>
<dbReference type="Proteomes" id="UP001224418">
    <property type="component" value="Unassembled WGS sequence"/>
</dbReference>
<dbReference type="Pfam" id="PF00496">
    <property type="entry name" value="SBP_bac_5"/>
    <property type="match status" value="1"/>
</dbReference>
<accession>A0ABU0JPN5</accession>
<dbReference type="Gene3D" id="3.10.105.10">
    <property type="entry name" value="Dipeptide-binding Protein, Domain 3"/>
    <property type="match status" value="1"/>
</dbReference>
<evidence type="ECO:0000313" key="6">
    <source>
        <dbReference type="EMBL" id="MDQ0479044.1"/>
    </source>
</evidence>
<dbReference type="RefSeq" id="WP_307355162.1">
    <property type="nucleotide sequence ID" value="NZ_BAAACJ010000009.1"/>
</dbReference>
<dbReference type="PIRSF" id="PIRSF002741">
    <property type="entry name" value="MppA"/>
    <property type="match status" value="1"/>
</dbReference>